<feature type="region of interest" description="Disordered" evidence="1">
    <location>
        <begin position="230"/>
        <end position="286"/>
    </location>
</feature>
<evidence type="ECO:0000313" key="2">
    <source>
        <dbReference type="EMBL" id="QDT34388.1"/>
    </source>
</evidence>
<dbReference type="Pfam" id="PF04337">
    <property type="entry name" value="DUF480"/>
    <property type="match status" value="1"/>
</dbReference>
<dbReference type="PANTHER" id="PTHR38768">
    <property type="entry name" value="UPF0502 PROTEIN YCEH"/>
    <property type="match status" value="1"/>
</dbReference>
<organism evidence="2 3">
    <name type="scientific">Thalassoglobus polymorphus</name>
    <dbReference type="NCBI Taxonomy" id="2527994"/>
    <lineage>
        <taxon>Bacteria</taxon>
        <taxon>Pseudomonadati</taxon>
        <taxon>Planctomycetota</taxon>
        <taxon>Planctomycetia</taxon>
        <taxon>Planctomycetales</taxon>
        <taxon>Planctomycetaceae</taxon>
        <taxon>Thalassoglobus</taxon>
    </lineage>
</organism>
<dbReference type="AlphaFoldDB" id="A0A517QRZ2"/>
<dbReference type="PANTHER" id="PTHR38768:SF1">
    <property type="entry name" value="UPF0502 PROTEIN YCEH"/>
    <property type="match status" value="1"/>
</dbReference>
<evidence type="ECO:0008006" key="4">
    <source>
        <dbReference type="Google" id="ProtNLM"/>
    </source>
</evidence>
<dbReference type="Gene3D" id="1.10.10.10">
    <property type="entry name" value="Winged helix-like DNA-binding domain superfamily/Winged helix DNA-binding domain"/>
    <property type="match status" value="2"/>
</dbReference>
<dbReference type="SUPFAM" id="SSF46785">
    <property type="entry name" value="Winged helix' DNA-binding domain"/>
    <property type="match status" value="2"/>
</dbReference>
<sequence>MITEKVFGHGFLREPTSHLSSPRNHWMVQRNMSGSYENRFDEEAPLVRQLTKGQRRVLGVLIEKGLTTPDQYPLTLKASTTGANQKSNRDPVTNYTEGAVWDLFDELRELGLIAVVHPESGRTERFRHYMRKRFPFNEPQLAIMAELFLRGKQQLGELRSRASRMVPIESLTELRNELRSLQEQGFIQASGDLERRGIEVDHNMYLETEGQQLEKMQAPTPEVAAPIQHPAPAQVAQQPAAAQPSSHELNQVRDETASLRSEVESLRQTVSDMREDLDELKRSLGV</sequence>
<feature type="compositionally biased region" description="Low complexity" evidence="1">
    <location>
        <begin position="230"/>
        <end position="244"/>
    </location>
</feature>
<feature type="region of interest" description="Disordered" evidence="1">
    <location>
        <begin position="1"/>
        <end position="20"/>
    </location>
</feature>
<feature type="compositionally biased region" description="Basic and acidic residues" evidence="1">
    <location>
        <begin position="250"/>
        <end position="265"/>
    </location>
</feature>
<dbReference type="EMBL" id="CP036267">
    <property type="protein sequence ID" value="QDT34388.1"/>
    <property type="molecule type" value="Genomic_DNA"/>
</dbReference>
<dbReference type="InterPro" id="IPR036388">
    <property type="entry name" value="WH-like_DNA-bd_sf"/>
</dbReference>
<dbReference type="Proteomes" id="UP000315724">
    <property type="component" value="Chromosome"/>
</dbReference>
<dbReference type="InterPro" id="IPR036390">
    <property type="entry name" value="WH_DNA-bd_sf"/>
</dbReference>
<gene>
    <name evidence="2" type="ORF">Mal48_36480</name>
</gene>
<reference evidence="2 3" key="1">
    <citation type="submission" date="2019-02" db="EMBL/GenBank/DDBJ databases">
        <title>Deep-cultivation of Planctomycetes and their phenomic and genomic characterization uncovers novel biology.</title>
        <authorList>
            <person name="Wiegand S."/>
            <person name="Jogler M."/>
            <person name="Boedeker C."/>
            <person name="Pinto D."/>
            <person name="Vollmers J."/>
            <person name="Rivas-Marin E."/>
            <person name="Kohn T."/>
            <person name="Peeters S.H."/>
            <person name="Heuer A."/>
            <person name="Rast P."/>
            <person name="Oberbeckmann S."/>
            <person name="Bunk B."/>
            <person name="Jeske O."/>
            <person name="Meyerdierks A."/>
            <person name="Storesund J.E."/>
            <person name="Kallscheuer N."/>
            <person name="Luecker S."/>
            <person name="Lage O.M."/>
            <person name="Pohl T."/>
            <person name="Merkel B.J."/>
            <person name="Hornburger P."/>
            <person name="Mueller R.-W."/>
            <person name="Bruemmer F."/>
            <person name="Labrenz M."/>
            <person name="Spormann A.M."/>
            <person name="Op den Camp H."/>
            <person name="Overmann J."/>
            <person name="Amann R."/>
            <person name="Jetten M.S.M."/>
            <person name="Mascher T."/>
            <person name="Medema M.H."/>
            <person name="Devos D.P."/>
            <person name="Kaster A.-K."/>
            <person name="Ovreas L."/>
            <person name="Rohde M."/>
            <person name="Galperin M.Y."/>
            <person name="Jogler C."/>
        </authorList>
    </citation>
    <scope>NUCLEOTIDE SEQUENCE [LARGE SCALE GENOMIC DNA]</scope>
    <source>
        <strain evidence="2 3">Mal48</strain>
    </source>
</reference>
<evidence type="ECO:0000313" key="3">
    <source>
        <dbReference type="Proteomes" id="UP000315724"/>
    </source>
</evidence>
<dbReference type="InterPro" id="IPR007432">
    <property type="entry name" value="DUF480"/>
</dbReference>
<proteinExistence type="predicted"/>
<protein>
    <recommendedName>
        <fullName evidence="4">DUF480 domain-containing protein</fullName>
    </recommendedName>
</protein>
<keyword evidence="3" id="KW-1185">Reference proteome</keyword>
<name>A0A517QRZ2_9PLAN</name>
<accession>A0A517QRZ2</accession>
<evidence type="ECO:0000256" key="1">
    <source>
        <dbReference type="SAM" id="MobiDB-lite"/>
    </source>
</evidence>
<dbReference type="KEGG" id="tpol:Mal48_36480"/>